<evidence type="ECO:0000256" key="2">
    <source>
        <dbReference type="ARBA" id="ARBA00004924"/>
    </source>
</evidence>
<gene>
    <name evidence="15" type="ORF">CR205_02300</name>
</gene>
<sequence length="454" mass="52491">MLVHIFTQHEGTAADYHEGGNGLNHHVYDLAGIGIGPFNLSLAALLEDTPEVDSVFFDQKPEFDWHPGMLIVGTRLQVPFMADLVTLADPTNRYSFLNYLAEKNRLYPFYFLQRLDIPRREYNDYCKWVESELNNCCFGKKVTALDYLEDEGHYSLTVQDIHSGEEETIYSRNLVLGTGSSPVLPEAFRDLASERVFHTSQFLDYQDHCRDARSITVVGSGQSAAEAFRELLKERMEHNYKLTWITRSASFFSMEESKLTVEQFSPDYVNYFYQFPQDKKDRIFATQDLLYKGISSHTITDIYNLLYENSVSNEEINVDLQVLTEVNGIREKGDTYEIECRQWEQDYEFTRESDVVIVGTGYHPNVPAFVKDISDYISWDDKGRYEVQPDYRLKVNVPNDIYVQSGISHSHGIGSTNLGLAVHRNKIIINHLLGREKYPIYEKNVFQNFDARKL</sequence>
<keyword evidence="8" id="KW-0521">NADP</keyword>
<name>A0A2W0HKR7_9BACI</name>
<evidence type="ECO:0000256" key="7">
    <source>
        <dbReference type="ARBA" id="ARBA00022827"/>
    </source>
</evidence>
<accession>A0A2W0HKR7</accession>
<evidence type="ECO:0000256" key="8">
    <source>
        <dbReference type="ARBA" id="ARBA00022857"/>
    </source>
</evidence>
<comment type="pathway">
    <text evidence="2">Siderophore biosynthesis.</text>
</comment>
<dbReference type="EMBL" id="PDOF01000001">
    <property type="protein sequence ID" value="PYZ97449.1"/>
    <property type="molecule type" value="Genomic_DNA"/>
</dbReference>
<evidence type="ECO:0000256" key="5">
    <source>
        <dbReference type="ARBA" id="ARBA00016406"/>
    </source>
</evidence>
<dbReference type="InterPro" id="IPR025700">
    <property type="entry name" value="Lys/Orn_oxygenase"/>
</dbReference>
<comment type="cofactor">
    <cofactor evidence="1">
        <name>FAD</name>
        <dbReference type="ChEBI" id="CHEBI:57692"/>
    </cofactor>
</comment>
<evidence type="ECO:0000256" key="12">
    <source>
        <dbReference type="ARBA" id="ARBA00032493"/>
    </source>
</evidence>
<reference evidence="15 16" key="1">
    <citation type="submission" date="2017-10" db="EMBL/GenBank/DDBJ databases">
        <title>Bacillus sp. nov., a halophilic bacterium isolated from a Yangshapao Lake.</title>
        <authorList>
            <person name="Wang H."/>
        </authorList>
    </citation>
    <scope>NUCLEOTIDE SEQUENCE [LARGE SCALE GENOMIC DNA]</scope>
    <source>
        <strain evidence="15 16">YSP-3</strain>
    </source>
</reference>
<evidence type="ECO:0000313" key="16">
    <source>
        <dbReference type="Proteomes" id="UP000248066"/>
    </source>
</evidence>
<dbReference type="AlphaFoldDB" id="A0A2W0HKR7"/>
<dbReference type="OrthoDB" id="7527071at2"/>
<dbReference type="Proteomes" id="UP000248066">
    <property type="component" value="Unassembled WGS sequence"/>
</dbReference>
<protein>
    <recommendedName>
        <fullName evidence="5">L-lysine N6-monooxygenase MbtG</fullName>
        <ecNumber evidence="4">1.14.13.59</ecNumber>
    </recommendedName>
    <alternativeName>
        <fullName evidence="13">Lysine 6-N-hydroxylase</fullName>
    </alternativeName>
    <alternativeName>
        <fullName evidence="12">Lysine N6-hydroxylase</fullName>
    </alternativeName>
    <alternativeName>
        <fullName evidence="10">Lysine-N-oxygenase</fullName>
    </alternativeName>
    <alternativeName>
        <fullName evidence="11">Mycobactin synthase protein G</fullName>
    </alternativeName>
</protein>
<comment type="catalytic activity">
    <reaction evidence="14">
        <text>L-lysine + NADPH + O2 = N(6)-hydroxy-L-lysine + NADP(+) + H2O</text>
        <dbReference type="Rhea" id="RHEA:23228"/>
        <dbReference type="ChEBI" id="CHEBI:15377"/>
        <dbReference type="ChEBI" id="CHEBI:15379"/>
        <dbReference type="ChEBI" id="CHEBI:32551"/>
        <dbReference type="ChEBI" id="CHEBI:57783"/>
        <dbReference type="ChEBI" id="CHEBI:57820"/>
        <dbReference type="ChEBI" id="CHEBI:58349"/>
        <dbReference type="EC" id="1.14.13.59"/>
    </reaction>
</comment>
<keyword evidence="9" id="KW-0560">Oxidoreductase</keyword>
<evidence type="ECO:0000256" key="10">
    <source>
        <dbReference type="ARBA" id="ARBA00029939"/>
    </source>
</evidence>
<evidence type="ECO:0000256" key="11">
    <source>
        <dbReference type="ARBA" id="ARBA00031158"/>
    </source>
</evidence>
<evidence type="ECO:0000256" key="3">
    <source>
        <dbReference type="ARBA" id="ARBA00007588"/>
    </source>
</evidence>
<dbReference type="SUPFAM" id="SSF51905">
    <property type="entry name" value="FAD/NAD(P)-binding domain"/>
    <property type="match status" value="2"/>
</dbReference>
<evidence type="ECO:0000256" key="9">
    <source>
        <dbReference type="ARBA" id="ARBA00023002"/>
    </source>
</evidence>
<keyword evidence="16" id="KW-1185">Reference proteome</keyword>
<organism evidence="15 16">
    <name type="scientific">Alteribacter lacisalsi</name>
    <dbReference type="NCBI Taxonomy" id="2045244"/>
    <lineage>
        <taxon>Bacteria</taxon>
        <taxon>Bacillati</taxon>
        <taxon>Bacillota</taxon>
        <taxon>Bacilli</taxon>
        <taxon>Bacillales</taxon>
        <taxon>Bacillaceae</taxon>
        <taxon>Alteribacter</taxon>
    </lineage>
</organism>
<dbReference type="GO" id="GO:0047091">
    <property type="term" value="F:L-lysine 6-monooxygenase (NADPH) activity"/>
    <property type="evidence" value="ECO:0007669"/>
    <property type="project" value="UniProtKB-EC"/>
</dbReference>
<evidence type="ECO:0000256" key="1">
    <source>
        <dbReference type="ARBA" id="ARBA00001974"/>
    </source>
</evidence>
<keyword evidence="7" id="KW-0274">FAD</keyword>
<evidence type="ECO:0000256" key="14">
    <source>
        <dbReference type="ARBA" id="ARBA00048407"/>
    </source>
</evidence>
<evidence type="ECO:0000256" key="13">
    <source>
        <dbReference type="ARBA" id="ARBA00032738"/>
    </source>
</evidence>
<comment type="caution">
    <text evidence="15">The sequence shown here is derived from an EMBL/GenBank/DDBJ whole genome shotgun (WGS) entry which is preliminary data.</text>
</comment>
<dbReference type="EC" id="1.14.13.59" evidence="4"/>
<dbReference type="PANTHER" id="PTHR42802">
    <property type="entry name" value="MONOOXYGENASE"/>
    <property type="match status" value="1"/>
</dbReference>
<dbReference type="PANTHER" id="PTHR42802:SF1">
    <property type="entry name" value="L-ORNITHINE N(5)-MONOOXYGENASE"/>
    <property type="match status" value="1"/>
</dbReference>
<evidence type="ECO:0000256" key="6">
    <source>
        <dbReference type="ARBA" id="ARBA00022630"/>
    </source>
</evidence>
<dbReference type="Pfam" id="PF13434">
    <property type="entry name" value="Lys_Orn_oxgnase"/>
    <property type="match status" value="1"/>
</dbReference>
<comment type="similarity">
    <text evidence="3">Belongs to the lysine N(6)-hydroxylase/L-ornithine N(5)-oxygenase family.</text>
</comment>
<keyword evidence="15" id="KW-0503">Monooxygenase</keyword>
<dbReference type="InterPro" id="IPR036188">
    <property type="entry name" value="FAD/NAD-bd_sf"/>
</dbReference>
<keyword evidence="6" id="KW-0285">Flavoprotein</keyword>
<proteinExistence type="inferred from homology"/>
<evidence type="ECO:0000313" key="15">
    <source>
        <dbReference type="EMBL" id="PYZ97449.1"/>
    </source>
</evidence>
<dbReference type="Gene3D" id="3.50.50.60">
    <property type="entry name" value="FAD/NAD(P)-binding domain"/>
    <property type="match status" value="1"/>
</dbReference>
<evidence type="ECO:0000256" key="4">
    <source>
        <dbReference type="ARBA" id="ARBA00013076"/>
    </source>
</evidence>